<evidence type="ECO:0000256" key="6">
    <source>
        <dbReference type="RuleBase" id="RU368024"/>
    </source>
</evidence>
<dbReference type="OMA" id="LINCNSK"/>
<dbReference type="GO" id="GO:0009507">
    <property type="term" value="C:chloroplast"/>
    <property type="evidence" value="ECO:0007669"/>
    <property type="project" value="TreeGrafter"/>
</dbReference>
<keyword evidence="10" id="KW-1185">Reference proteome</keyword>
<dbReference type="GO" id="GO:0004252">
    <property type="term" value="F:serine-type endopeptidase activity"/>
    <property type="evidence" value="ECO:0007669"/>
    <property type="project" value="UniProtKB-UniRule"/>
</dbReference>
<dbReference type="AlphaFoldDB" id="A0A7N0ZZL7"/>
<feature type="domain" description="Peptidase S9 prolyl oligopeptidase catalytic" evidence="7">
    <location>
        <begin position="584"/>
        <end position="797"/>
    </location>
</feature>
<dbReference type="SUPFAM" id="SSF50993">
    <property type="entry name" value="Peptidase/esterase 'gauge' domain"/>
    <property type="match status" value="1"/>
</dbReference>
<dbReference type="EC" id="3.4.21.-" evidence="6"/>
<dbReference type="Gene3D" id="2.130.10.120">
    <property type="entry name" value="Prolyl oligopeptidase, N-terminal domain"/>
    <property type="match status" value="1"/>
</dbReference>
<organism evidence="9 10">
    <name type="scientific">Kalanchoe fedtschenkoi</name>
    <name type="common">Lavender scallops</name>
    <name type="synonym">South American air plant</name>
    <dbReference type="NCBI Taxonomy" id="63787"/>
    <lineage>
        <taxon>Eukaryota</taxon>
        <taxon>Viridiplantae</taxon>
        <taxon>Streptophyta</taxon>
        <taxon>Embryophyta</taxon>
        <taxon>Tracheophyta</taxon>
        <taxon>Spermatophyta</taxon>
        <taxon>Magnoliopsida</taxon>
        <taxon>eudicotyledons</taxon>
        <taxon>Gunneridae</taxon>
        <taxon>Pentapetalae</taxon>
        <taxon>Saxifragales</taxon>
        <taxon>Crassulaceae</taxon>
        <taxon>Kalanchoe</taxon>
    </lineage>
</organism>
<feature type="domain" description="Peptidase S9A N-terminal" evidence="8">
    <location>
        <begin position="49"/>
        <end position="483"/>
    </location>
</feature>
<dbReference type="GO" id="GO:0006508">
    <property type="term" value="P:proteolysis"/>
    <property type="evidence" value="ECO:0007669"/>
    <property type="project" value="UniProtKB-KW"/>
</dbReference>
<evidence type="ECO:0000313" key="10">
    <source>
        <dbReference type="Proteomes" id="UP000594263"/>
    </source>
</evidence>
<evidence type="ECO:0000256" key="2">
    <source>
        <dbReference type="ARBA" id="ARBA00022670"/>
    </source>
</evidence>
<name>A0A7N0ZZL7_KALFE</name>
<dbReference type="InterPro" id="IPR051543">
    <property type="entry name" value="Serine_Peptidase_S9A"/>
</dbReference>
<evidence type="ECO:0000259" key="8">
    <source>
        <dbReference type="Pfam" id="PF02897"/>
    </source>
</evidence>
<dbReference type="InterPro" id="IPR023302">
    <property type="entry name" value="Pept_S9A_N"/>
</dbReference>
<sequence length="806" mass="90879">MACIFLLNPRWTATRNPSFNLAFLRLISSASFSALCQKKPLFNLPSETPPIPKKVPFQVAAHGRQWKDPYHWMSNIQDPDFTEYVNRENSYAEAFMADTRSLREKLVGEMTRRMPPKTETPPQHWGPWVYYQFIPEEKEYPILCRRLDSKKKGWLKSLSDFLTGRDKDIVLLDWNELAEKHGYIHVGTCRVSPDHKFLAYTLDTRGNERFALIVKDLRDGSILSASGVDGVVSLAWVQDGGNLYLYYTLSDASQRPYRVLRKKIGSDALGDDDNVYTEIDSSFCVDITNTKDGRFVTVNSNSRTSSEVYVIDTSKPEDGLRRVHKRIPNVQYFLEHHCGYFYVLTNAPVHGNLSREDYYLAISKVEDAESATWQNIVLPSEDTSIHDMDISNGHLVLFLRKGDLAGICSIEIPIDLSSKPREMEMDWLHPWYFPIPADMCTVVPGSNNDFMSTVYRVVISSPVMPDVVVDYDMSTKEFHIVQQDEVMGVSENTGSCTPDSYTISHIDSKISEERYNQNISEHQWRNFSSAYSCEKLEVASHDGVRVPLTILYSKHAWKRGHSPGLLYGYGAYGEDLDQSWSGDRLSLLDRGWMLAFADVRGGGGDDPSWHKSGSGLLKLNSIYDFVACGEYLVNENFVHSKQLSAIGHSAGALLVASAINKRPELFGAAILKVPFLDICNTLLDPSLPLTILDYEEFGNPQIKSEFESILSYSPYENIPRGICPPPTLVIASFHDSRVGVWEAAKWVAKVREVTCPSCSRSVILRVSMIGGHFSEGGRFAHCHETAYEYAFLLKAVGASEQTVPEC</sequence>
<proteinExistence type="inferred from homology"/>
<evidence type="ECO:0000259" key="7">
    <source>
        <dbReference type="Pfam" id="PF00326"/>
    </source>
</evidence>
<dbReference type="PANTHER" id="PTHR11757">
    <property type="entry name" value="PROTEASE FAMILY S9A OLIGOPEPTIDASE"/>
    <property type="match status" value="1"/>
</dbReference>
<keyword evidence="2 6" id="KW-0645">Protease</keyword>
<dbReference type="Proteomes" id="UP000594263">
    <property type="component" value="Unplaced"/>
</dbReference>
<evidence type="ECO:0000256" key="4">
    <source>
        <dbReference type="ARBA" id="ARBA00022825"/>
    </source>
</evidence>
<dbReference type="SUPFAM" id="SSF53474">
    <property type="entry name" value="alpha/beta-Hydrolases"/>
    <property type="match status" value="1"/>
</dbReference>
<evidence type="ECO:0000256" key="3">
    <source>
        <dbReference type="ARBA" id="ARBA00022801"/>
    </source>
</evidence>
<comment type="function">
    <text evidence="5">Serine peptidase whose precise substrate specificity remains unclear. Does not cleave peptides after a arginine or lysine residue. Regulates trans-Golgi network morphology and sorting by regulating the membrane binding of the AP-1 complex. May play a role in the regulation of synaptic vesicle exocytosis.</text>
</comment>
<dbReference type="InterPro" id="IPR029058">
    <property type="entry name" value="AB_hydrolase_fold"/>
</dbReference>
<dbReference type="PANTHER" id="PTHR11757:SF12">
    <property type="entry name" value="PROLYL ENDOPEPTIDASE"/>
    <property type="match status" value="1"/>
</dbReference>
<accession>A0A7N0ZZL7</accession>
<dbReference type="Gramene" id="Kaladp0059s0209.1.v1.1">
    <property type="protein sequence ID" value="Kaladp0059s0209.1.v1.1"/>
    <property type="gene ID" value="Kaladp0059s0209.v1.1"/>
</dbReference>
<dbReference type="InterPro" id="IPR001375">
    <property type="entry name" value="Peptidase_S9_cat"/>
</dbReference>
<dbReference type="Pfam" id="PF02897">
    <property type="entry name" value="Peptidase_S9_N"/>
    <property type="match status" value="1"/>
</dbReference>
<keyword evidence="4 6" id="KW-0720">Serine protease</keyword>
<dbReference type="Pfam" id="PF00326">
    <property type="entry name" value="Peptidase_S9"/>
    <property type="match status" value="1"/>
</dbReference>
<comment type="similarity">
    <text evidence="1 6">Belongs to the peptidase S9A family.</text>
</comment>
<evidence type="ECO:0000256" key="5">
    <source>
        <dbReference type="ARBA" id="ARBA00045448"/>
    </source>
</evidence>
<evidence type="ECO:0000313" key="9">
    <source>
        <dbReference type="EnsemblPlants" id="Kaladp0059s0209.1.v1.1"/>
    </source>
</evidence>
<dbReference type="EnsemblPlants" id="Kaladp0059s0209.1.v1.1">
    <property type="protein sequence ID" value="Kaladp0059s0209.1.v1.1"/>
    <property type="gene ID" value="Kaladp0059s0209.v1.1"/>
</dbReference>
<dbReference type="Gene3D" id="3.40.50.1820">
    <property type="entry name" value="alpha/beta hydrolase"/>
    <property type="match status" value="1"/>
</dbReference>
<dbReference type="InterPro" id="IPR002470">
    <property type="entry name" value="Peptidase_S9A"/>
</dbReference>
<protein>
    <recommendedName>
        <fullName evidence="6">Prolyl endopeptidase</fullName>
        <ecNumber evidence="6">3.4.21.-</ecNumber>
    </recommendedName>
</protein>
<reference evidence="9" key="1">
    <citation type="submission" date="2021-01" db="UniProtKB">
        <authorList>
            <consortium name="EnsemblPlants"/>
        </authorList>
    </citation>
    <scope>IDENTIFICATION</scope>
</reference>
<dbReference type="PRINTS" id="PR00862">
    <property type="entry name" value="PROLIGOPTASE"/>
</dbReference>
<evidence type="ECO:0000256" key="1">
    <source>
        <dbReference type="ARBA" id="ARBA00005228"/>
    </source>
</evidence>
<keyword evidence="3 6" id="KW-0378">Hydrolase</keyword>